<dbReference type="EMBL" id="JAFBCF010000001">
    <property type="protein sequence ID" value="MBM7800123.1"/>
    <property type="molecule type" value="Genomic_DNA"/>
</dbReference>
<dbReference type="PROSITE" id="PS51257">
    <property type="entry name" value="PROKAR_LIPOPROTEIN"/>
    <property type="match status" value="1"/>
</dbReference>
<evidence type="ECO:0000256" key="7">
    <source>
        <dbReference type="ARBA" id="ARBA00022723"/>
    </source>
</evidence>
<protein>
    <recommendedName>
        <fullName evidence="3">cytochrome-c oxidase</fullName>
        <ecNumber evidence="3">7.1.1.9</ecNumber>
    </recommendedName>
    <alternativeName>
        <fullName evidence="14">Cytochrome aa3 subunit 2</fullName>
    </alternativeName>
</protein>
<proteinExistence type="inferred from homology"/>
<reference evidence="20 21" key="1">
    <citation type="submission" date="2021-01" db="EMBL/GenBank/DDBJ databases">
        <title>Sequencing the genomes of 1000 actinobacteria strains.</title>
        <authorList>
            <person name="Klenk H.-P."/>
        </authorList>
    </citation>
    <scope>NUCLEOTIDE SEQUENCE [LARGE SCALE GENOMIC DNA]</scope>
    <source>
        <strain evidence="20 21">DSM 18662</strain>
    </source>
</reference>
<feature type="transmembrane region" description="Helical" evidence="17">
    <location>
        <begin position="98"/>
        <end position="116"/>
    </location>
</feature>
<evidence type="ECO:0000256" key="6">
    <source>
        <dbReference type="ARBA" id="ARBA00022692"/>
    </source>
</evidence>
<keyword evidence="4" id="KW-0813">Transport</keyword>
<keyword evidence="6 17" id="KW-0812">Transmembrane</keyword>
<name>A0ABS2RN41_9ACTN</name>
<dbReference type="InterPro" id="IPR001505">
    <property type="entry name" value="Copper_CuA"/>
</dbReference>
<dbReference type="Gene3D" id="1.10.287.90">
    <property type="match status" value="1"/>
</dbReference>
<feature type="transmembrane region" description="Helical" evidence="17">
    <location>
        <begin position="53"/>
        <end position="77"/>
    </location>
</feature>
<evidence type="ECO:0000256" key="13">
    <source>
        <dbReference type="ARBA" id="ARBA00024688"/>
    </source>
</evidence>
<dbReference type="CDD" id="cd13919">
    <property type="entry name" value="CuRO_HCO_II_like_5"/>
    <property type="match status" value="1"/>
</dbReference>
<evidence type="ECO:0000256" key="2">
    <source>
        <dbReference type="ARBA" id="ARBA00007866"/>
    </source>
</evidence>
<keyword evidence="8" id="KW-1278">Translocase</keyword>
<dbReference type="NCBIfam" id="TIGR02866">
    <property type="entry name" value="CoxB"/>
    <property type="match status" value="1"/>
</dbReference>
<dbReference type="PANTHER" id="PTHR22888:SF9">
    <property type="entry name" value="CYTOCHROME C OXIDASE SUBUNIT 2"/>
    <property type="match status" value="1"/>
</dbReference>
<evidence type="ECO:0000256" key="18">
    <source>
        <dbReference type="SAM" id="SignalP"/>
    </source>
</evidence>
<comment type="catalytic activity">
    <reaction evidence="15">
        <text>4 Fe(II)-[cytochrome c] + O2 + 8 H(+)(in) = 4 Fe(III)-[cytochrome c] + 2 H2O + 4 H(+)(out)</text>
        <dbReference type="Rhea" id="RHEA:11436"/>
        <dbReference type="Rhea" id="RHEA-COMP:10350"/>
        <dbReference type="Rhea" id="RHEA-COMP:14399"/>
        <dbReference type="ChEBI" id="CHEBI:15377"/>
        <dbReference type="ChEBI" id="CHEBI:15378"/>
        <dbReference type="ChEBI" id="CHEBI:15379"/>
        <dbReference type="ChEBI" id="CHEBI:29033"/>
        <dbReference type="ChEBI" id="CHEBI:29034"/>
        <dbReference type="EC" id="7.1.1.9"/>
    </reaction>
</comment>
<keyword evidence="7" id="KW-0479">Metal-binding</keyword>
<dbReference type="EC" id="7.1.1.9" evidence="3"/>
<feature type="signal peptide" evidence="18">
    <location>
        <begin position="1"/>
        <end position="29"/>
    </location>
</feature>
<evidence type="ECO:0000256" key="3">
    <source>
        <dbReference type="ARBA" id="ARBA00012949"/>
    </source>
</evidence>
<evidence type="ECO:0000256" key="8">
    <source>
        <dbReference type="ARBA" id="ARBA00022967"/>
    </source>
</evidence>
<feature type="region of interest" description="Disordered" evidence="16">
    <location>
        <begin position="261"/>
        <end position="281"/>
    </location>
</feature>
<keyword evidence="10 17" id="KW-1133">Transmembrane helix</keyword>
<dbReference type="PROSITE" id="PS50857">
    <property type="entry name" value="COX2_CUA"/>
    <property type="match status" value="1"/>
</dbReference>
<dbReference type="SUPFAM" id="SSF81464">
    <property type="entry name" value="Cytochrome c oxidase subunit II-like, transmembrane region"/>
    <property type="match status" value="1"/>
</dbReference>
<dbReference type="Proteomes" id="UP000704762">
    <property type="component" value="Unassembled WGS sequence"/>
</dbReference>
<dbReference type="SUPFAM" id="SSF49503">
    <property type="entry name" value="Cupredoxins"/>
    <property type="match status" value="1"/>
</dbReference>
<feature type="chain" id="PRO_5047250773" description="cytochrome-c oxidase" evidence="18">
    <location>
        <begin position="30"/>
        <end position="281"/>
    </location>
</feature>
<keyword evidence="21" id="KW-1185">Reference proteome</keyword>
<keyword evidence="12 17" id="KW-0472">Membrane</keyword>
<evidence type="ECO:0000256" key="10">
    <source>
        <dbReference type="ARBA" id="ARBA00022989"/>
    </source>
</evidence>
<dbReference type="InterPro" id="IPR045187">
    <property type="entry name" value="CcO_II"/>
</dbReference>
<evidence type="ECO:0000256" key="17">
    <source>
        <dbReference type="SAM" id="Phobius"/>
    </source>
</evidence>
<organism evidence="20 21">
    <name type="scientific">Microlunatus panaciterrae</name>
    <dbReference type="NCBI Taxonomy" id="400768"/>
    <lineage>
        <taxon>Bacteria</taxon>
        <taxon>Bacillati</taxon>
        <taxon>Actinomycetota</taxon>
        <taxon>Actinomycetes</taxon>
        <taxon>Propionibacteriales</taxon>
        <taxon>Propionibacteriaceae</taxon>
        <taxon>Microlunatus</taxon>
    </lineage>
</organism>
<feature type="domain" description="Cytochrome oxidase subunit II copper A binding" evidence="19">
    <location>
        <begin position="128"/>
        <end position="253"/>
    </location>
</feature>
<evidence type="ECO:0000256" key="1">
    <source>
        <dbReference type="ARBA" id="ARBA00004141"/>
    </source>
</evidence>
<evidence type="ECO:0000256" key="12">
    <source>
        <dbReference type="ARBA" id="ARBA00023136"/>
    </source>
</evidence>
<comment type="function">
    <text evidence="13">Subunits I and II form the functional core of the enzyme complex. Electrons originating in cytochrome c are transferred via heme a and Cu(A) to the binuclear center formed by heme a3 and Cu(B).</text>
</comment>
<dbReference type="Pfam" id="PF00116">
    <property type="entry name" value="COX2"/>
    <property type="match status" value="1"/>
</dbReference>
<comment type="subcellular location">
    <subcellularLocation>
        <location evidence="1">Membrane</location>
        <topology evidence="1">Multi-pass membrane protein</topology>
    </subcellularLocation>
</comment>
<dbReference type="InterPro" id="IPR036257">
    <property type="entry name" value="Cyt_c_oxidase_su2_TM_sf"/>
</dbReference>
<evidence type="ECO:0000256" key="5">
    <source>
        <dbReference type="ARBA" id="ARBA00022660"/>
    </source>
</evidence>
<evidence type="ECO:0000256" key="15">
    <source>
        <dbReference type="ARBA" id="ARBA00047816"/>
    </source>
</evidence>
<dbReference type="InterPro" id="IPR002429">
    <property type="entry name" value="CcO_II-like_C"/>
</dbReference>
<keyword evidence="9" id="KW-0249">Electron transport</keyword>
<dbReference type="PANTHER" id="PTHR22888">
    <property type="entry name" value="CYTOCHROME C OXIDASE, SUBUNIT II"/>
    <property type="match status" value="1"/>
</dbReference>
<keyword evidence="11" id="KW-0186">Copper</keyword>
<accession>A0ABS2RN41</accession>
<evidence type="ECO:0000313" key="20">
    <source>
        <dbReference type="EMBL" id="MBM7800123.1"/>
    </source>
</evidence>
<dbReference type="RefSeq" id="WP_338041333.1">
    <property type="nucleotide sequence ID" value="NZ_BAAAQP010000003.1"/>
</dbReference>
<dbReference type="InterPro" id="IPR008972">
    <property type="entry name" value="Cupredoxin"/>
</dbReference>
<dbReference type="InterPro" id="IPR014222">
    <property type="entry name" value="Cyt_c_oxidase_su2"/>
</dbReference>
<evidence type="ECO:0000259" key="19">
    <source>
        <dbReference type="PROSITE" id="PS50857"/>
    </source>
</evidence>
<evidence type="ECO:0000313" key="21">
    <source>
        <dbReference type="Proteomes" id="UP000704762"/>
    </source>
</evidence>
<evidence type="ECO:0000256" key="11">
    <source>
        <dbReference type="ARBA" id="ARBA00023008"/>
    </source>
</evidence>
<sequence>MGVRDKWLRRPLAAMVAVAALALAGCSSADVAHLQRLGLPEAAGDRAPYIHDLWIGFWILGGIVGFGVWGLIGYVIIRFRRRGSELPRQTRYNLPMEIFYTAAPFIAIAVLFYFTVISQDNVLAKEAKPAHTIDVVGQKWSWTFNYREAQNSAVGNDVWETGTIEKSPTLYLPVNESVRFKLSSPDVIHSFWIPSFYMKMDVVPGRHNTFDVTPTKEGTFAGKCAELCGTYHSAMIFTVKIVSQSDYNAHLKSLADKGQIGEAKGAQSSTTIGGTQKEGDR</sequence>
<evidence type="ECO:0000256" key="9">
    <source>
        <dbReference type="ARBA" id="ARBA00022982"/>
    </source>
</evidence>
<keyword evidence="5" id="KW-0679">Respiratory chain</keyword>
<dbReference type="PRINTS" id="PR01166">
    <property type="entry name" value="CYCOXIDASEII"/>
</dbReference>
<keyword evidence="18" id="KW-0732">Signal</keyword>
<dbReference type="PROSITE" id="PS00078">
    <property type="entry name" value="COX2"/>
    <property type="match status" value="1"/>
</dbReference>
<gene>
    <name evidence="20" type="ORF">JOE57_003044</name>
</gene>
<evidence type="ECO:0000256" key="4">
    <source>
        <dbReference type="ARBA" id="ARBA00022448"/>
    </source>
</evidence>
<comment type="similarity">
    <text evidence="2">Belongs to the cytochrome c oxidase subunit 2 family.</text>
</comment>
<evidence type="ECO:0000256" key="16">
    <source>
        <dbReference type="SAM" id="MobiDB-lite"/>
    </source>
</evidence>
<evidence type="ECO:0000256" key="14">
    <source>
        <dbReference type="ARBA" id="ARBA00031399"/>
    </source>
</evidence>
<dbReference type="Gene3D" id="2.60.40.420">
    <property type="entry name" value="Cupredoxins - blue copper proteins"/>
    <property type="match status" value="1"/>
</dbReference>
<comment type="caution">
    <text evidence="20">The sequence shown here is derived from an EMBL/GenBank/DDBJ whole genome shotgun (WGS) entry which is preliminary data.</text>
</comment>